<accession>A0ABS0MUX0</accession>
<dbReference type="RefSeq" id="WP_197872488.1">
    <property type="nucleotide sequence ID" value="NZ_CP053063.1"/>
</dbReference>
<dbReference type="EMBL" id="JADTXM010000008">
    <property type="protein sequence ID" value="MBH3439744.1"/>
    <property type="molecule type" value="Genomic_DNA"/>
</dbReference>
<dbReference type="Proteomes" id="UP000638986">
    <property type="component" value="Unassembled WGS sequence"/>
</dbReference>
<dbReference type="InterPro" id="IPR011990">
    <property type="entry name" value="TPR-like_helical_dom_sf"/>
</dbReference>
<evidence type="ECO:0000313" key="1">
    <source>
        <dbReference type="EMBL" id="MBH3439744.1"/>
    </source>
</evidence>
<gene>
    <name evidence="1" type="ORF">I5Q09_13730</name>
</gene>
<organism evidence="1 2">
    <name type="scientific">Pseudomonas luteola</name>
    <dbReference type="NCBI Taxonomy" id="47886"/>
    <lineage>
        <taxon>Bacteria</taxon>
        <taxon>Pseudomonadati</taxon>
        <taxon>Pseudomonadota</taxon>
        <taxon>Gammaproteobacteria</taxon>
        <taxon>Pseudomonadales</taxon>
        <taxon>Pseudomonadaceae</taxon>
        <taxon>Pseudomonas</taxon>
    </lineage>
</organism>
<protein>
    <submittedName>
        <fullName evidence="1">Tetratricopeptide repeat protein</fullName>
    </submittedName>
</protein>
<comment type="caution">
    <text evidence="1">The sequence shown here is derived from an EMBL/GenBank/DDBJ whole genome shotgun (WGS) entry which is preliminary data.</text>
</comment>
<name>A0ABS0MUX0_PSELU</name>
<evidence type="ECO:0000313" key="2">
    <source>
        <dbReference type="Proteomes" id="UP000638986"/>
    </source>
</evidence>
<dbReference type="SUPFAM" id="SSF48452">
    <property type="entry name" value="TPR-like"/>
    <property type="match status" value="1"/>
</dbReference>
<reference evidence="1 2" key="1">
    <citation type="submission" date="2020-11" db="EMBL/GenBank/DDBJ databases">
        <title>Enhanced detection system for hospital associated transmission using whole genome sequencing surveillance.</title>
        <authorList>
            <person name="Harrison L.H."/>
            <person name="Van Tyne D."/>
            <person name="Marsh J.W."/>
            <person name="Griffith M.P."/>
            <person name="Snyder D.J."/>
            <person name="Cooper V.S."/>
            <person name="Mustapha M."/>
        </authorList>
    </citation>
    <scope>NUCLEOTIDE SEQUENCE [LARGE SCALE GENOMIC DNA]</scope>
    <source>
        <strain evidence="1 2">PSB00013</strain>
    </source>
</reference>
<sequence length="352" mass="40637">MINKKHLVLIAFLSSYSAAENKHAAESIIIDIDGNGKNESVELELTRNKEFPYKLIISEDGKIISYAEKAFPNIKNNYSPNSYDGFIFDKITTEKDIIKNIDSQKESHRLILKGEQPTSYLTLITREEDNANYNFNIYFSYNKSENKILATRLLLNINNSSCDRSLISTYDLYNKSIIGQELNKFNGMDAFHELKKNYIISTNSSNSKKLINEDVLHYFKAALSAYKLSKEDIFKERISLLLDYNEDETNCNPESYILEKLYFPERVQLSNDIGFLLEEAGYLKEAKILLEKIVDEHPNRTVAYLNLADCDWLLKNKDSAISSYQKYSSLMKKEGKENKIPSRVLDRITNIN</sequence>
<dbReference type="Gene3D" id="1.25.40.10">
    <property type="entry name" value="Tetratricopeptide repeat domain"/>
    <property type="match status" value="1"/>
</dbReference>
<proteinExistence type="predicted"/>